<comment type="caution">
    <text evidence="2">The sequence shown here is derived from an EMBL/GenBank/DDBJ whole genome shotgun (WGS) entry which is preliminary data.</text>
</comment>
<keyword evidence="1" id="KW-0472">Membrane</keyword>
<gene>
    <name evidence="2" type="ORF">EC580_05510</name>
</gene>
<dbReference type="AlphaFoldDB" id="A0A3M8R876"/>
<evidence type="ECO:0000256" key="1">
    <source>
        <dbReference type="SAM" id="Phobius"/>
    </source>
</evidence>
<sequence>MCWREAQGSKGYRPKMGRHYSLLRSLAATVCVRGADRYGECFGEREVAMKGDGKRRVGVAVSMLLGLGILLGSGAAWSATEPAWGSGPYRMLFEVDSAQPAAWNMTLGAVAHIVKRVGIPPARLEVLAWGPGLRMLLKDAPDAMEVSILQMRGVRFVACQTSMHRLHIRPRQLAPGVMVVAGGMAELMKRHNAGWAEVKM</sequence>
<keyword evidence="1" id="KW-1133">Transmembrane helix</keyword>
<accession>A0A3M8R876</accession>
<dbReference type="SUPFAM" id="SSF75169">
    <property type="entry name" value="DsrEFH-like"/>
    <property type="match status" value="1"/>
</dbReference>
<dbReference type="EMBL" id="RIZI01000148">
    <property type="protein sequence ID" value="RNF64776.1"/>
    <property type="molecule type" value="Genomic_DNA"/>
</dbReference>
<reference evidence="2" key="1">
    <citation type="submission" date="2018-10" db="EMBL/GenBank/DDBJ databases">
        <title>Acidithiobacillus sulfuriphilus sp. nov.: an extremely acidophilic sulfur-oxidizing chemolithotroph isolated from a neutral pH environment.</title>
        <authorList>
            <person name="Falagan C."/>
            <person name="Moya-Beltran A."/>
            <person name="Quatrini R."/>
            <person name="Johnson D.B."/>
        </authorList>
    </citation>
    <scope>NUCLEOTIDE SEQUENCE [LARGE SCALE GENOMIC DNA]</scope>
    <source>
        <strain evidence="2">CJ-2</strain>
    </source>
</reference>
<dbReference type="PANTHER" id="PTHR37691">
    <property type="entry name" value="BLR3518 PROTEIN"/>
    <property type="match status" value="1"/>
</dbReference>
<evidence type="ECO:0000313" key="2">
    <source>
        <dbReference type="EMBL" id="RNF64776.1"/>
    </source>
</evidence>
<dbReference type="Gene3D" id="3.40.1260.10">
    <property type="entry name" value="DsrEFH-like"/>
    <property type="match status" value="1"/>
</dbReference>
<dbReference type="InterPro" id="IPR027396">
    <property type="entry name" value="DsrEFH-like"/>
</dbReference>
<organism evidence="2">
    <name type="scientific">Acidithiobacillus sulfuriphilus</name>
    <dbReference type="NCBI Taxonomy" id="1867749"/>
    <lineage>
        <taxon>Bacteria</taxon>
        <taxon>Pseudomonadati</taxon>
        <taxon>Pseudomonadota</taxon>
        <taxon>Acidithiobacillia</taxon>
        <taxon>Acidithiobacillales</taxon>
        <taxon>Acidithiobacillaceae</taxon>
        <taxon>Acidithiobacillus</taxon>
    </lineage>
</organism>
<keyword evidence="1" id="KW-0812">Transmembrane</keyword>
<dbReference type="PANTHER" id="PTHR37691:SF1">
    <property type="entry name" value="BLR3518 PROTEIN"/>
    <property type="match status" value="1"/>
</dbReference>
<protein>
    <submittedName>
        <fullName evidence="2">Uncharacterized protein</fullName>
    </submittedName>
</protein>
<feature type="transmembrane region" description="Helical" evidence="1">
    <location>
        <begin position="57"/>
        <end position="77"/>
    </location>
</feature>
<proteinExistence type="predicted"/>
<name>A0A3M8R876_9PROT</name>